<comment type="caution">
    <text evidence="11">The sequence shown here is derived from an EMBL/GenBank/DDBJ whole genome shotgun (WGS) entry which is preliminary data.</text>
</comment>
<evidence type="ECO:0000313" key="12">
    <source>
        <dbReference type="Proteomes" id="UP001589834"/>
    </source>
</evidence>
<dbReference type="PANTHER" id="PTHR38035:SF1">
    <property type="entry name" value="ANCILLARY SECYEG TRANSLOCON SUBUNIT"/>
    <property type="match status" value="1"/>
</dbReference>
<accession>A0ABV6PPR0</accession>
<evidence type="ECO:0000256" key="8">
    <source>
        <dbReference type="ARBA" id="ARBA00024235"/>
    </source>
</evidence>
<protein>
    <recommendedName>
        <fullName evidence="8">Ancillary SecYEG translocon subunit</fullName>
    </recommendedName>
</protein>
<keyword evidence="12" id="KW-1185">Reference proteome</keyword>
<keyword evidence="4 9" id="KW-1133">Transmembrane helix</keyword>
<evidence type="ECO:0000256" key="1">
    <source>
        <dbReference type="ARBA" id="ARBA00004401"/>
    </source>
</evidence>
<dbReference type="InterPro" id="IPR011990">
    <property type="entry name" value="TPR-like_helical_dom_sf"/>
</dbReference>
<evidence type="ECO:0000256" key="3">
    <source>
        <dbReference type="ARBA" id="ARBA00022692"/>
    </source>
</evidence>
<dbReference type="Pfam" id="PF09976">
    <property type="entry name" value="TPR_21"/>
    <property type="match status" value="1"/>
</dbReference>
<comment type="subcellular location">
    <subcellularLocation>
        <location evidence="1">Cell membrane</location>
        <topology evidence="1">Single-pass type II membrane protein</topology>
    </subcellularLocation>
</comment>
<dbReference type="Gene3D" id="1.25.40.10">
    <property type="entry name" value="Tetratricopeptide repeat domain"/>
    <property type="match status" value="1"/>
</dbReference>
<evidence type="ECO:0000256" key="2">
    <source>
        <dbReference type="ARBA" id="ARBA00022475"/>
    </source>
</evidence>
<evidence type="ECO:0000256" key="4">
    <source>
        <dbReference type="ARBA" id="ARBA00022989"/>
    </source>
</evidence>
<dbReference type="Proteomes" id="UP001589834">
    <property type="component" value="Unassembled WGS sequence"/>
</dbReference>
<reference evidence="11 12" key="1">
    <citation type="submission" date="2024-09" db="EMBL/GenBank/DDBJ databases">
        <authorList>
            <person name="Sun Q."/>
            <person name="Mori K."/>
        </authorList>
    </citation>
    <scope>NUCLEOTIDE SEQUENCE [LARGE SCALE GENOMIC DNA]</scope>
    <source>
        <strain evidence="11 12">NCAIM B.02336</strain>
    </source>
</reference>
<dbReference type="InterPro" id="IPR018704">
    <property type="entry name" value="SecYEG/CpoB_TPR"/>
</dbReference>
<keyword evidence="5 9" id="KW-0472">Membrane</keyword>
<feature type="transmembrane region" description="Helical" evidence="9">
    <location>
        <begin position="20"/>
        <end position="41"/>
    </location>
</feature>
<dbReference type="EMBL" id="JBHLTN010000007">
    <property type="protein sequence ID" value="MFC0591843.1"/>
    <property type="molecule type" value="Genomic_DNA"/>
</dbReference>
<dbReference type="SUPFAM" id="SSF48452">
    <property type="entry name" value="TPR-like"/>
    <property type="match status" value="1"/>
</dbReference>
<organism evidence="11 12">
    <name type="scientific">Ottowia pentelensis</name>
    <dbReference type="NCBI Taxonomy" id="511108"/>
    <lineage>
        <taxon>Bacteria</taxon>
        <taxon>Pseudomonadati</taxon>
        <taxon>Pseudomonadota</taxon>
        <taxon>Betaproteobacteria</taxon>
        <taxon>Burkholderiales</taxon>
        <taxon>Comamonadaceae</taxon>
        <taxon>Ottowia</taxon>
    </lineage>
</organism>
<feature type="domain" description="Ancillary SecYEG translocon subunit/Cell division coordinator CpoB TPR" evidence="10">
    <location>
        <begin position="17"/>
        <end position="211"/>
    </location>
</feature>
<evidence type="ECO:0000313" key="11">
    <source>
        <dbReference type="EMBL" id="MFC0591843.1"/>
    </source>
</evidence>
<evidence type="ECO:0000259" key="10">
    <source>
        <dbReference type="Pfam" id="PF09976"/>
    </source>
</evidence>
<proteinExistence type="inferred from homology"/>
<evidence type="ECO:0000256" key="5">
    <source>
        <dbReference type="ARBA" id="ARBA00023136"/>
    </source>
</evidence>
<evidence type="ECO:0000256" key="6">
    <source>
        <dbReference type="ARBA" id="ARBA00023186"/>
    </source>
</evidence>
<comment type="similarity">
    <text evidence="7">Belongs to the YfgM family.</text>
</comment>
<evidence type="ECO:0000256" key="9">
    <source>
        <dbReference type="SAM" id="Phobius"/>
    </source>
</evidence>
<evidence type="ECO:0000256" key="7">
    <source>
        <dbReference type="ARBA" id="ARBA00024197"/>
    </source>
</evidence>
<gene>
    <name evidence="11" type="ORF">ACFFGG_04665</name>
</gene>
<dbReference type="PIRSF" id="PIRSF006170">
    <property type="entry name" value="YfgM"/>
    <property type="match status" value="1"/>
</dbReference>
<keyword evidence="6" id="KW-0143">Chaperone</keyword>
<dbReference type="RefSeq" id="WP_377480392.1">
    <property type="nucleotide sequence ID" value="NZ_JBHLTN010000007.1"/>
</dbReference>
<dbReference type="InterPro" id="IPR026039">
    <property type="entry name" value="YfgM"/>
</dbReference>
<name>A0ABV6PPR0_9BURK</name>
<dbReference type="PANTHER" id="PTHR38035">
    <property type="entry name" value="UPF0070 PROTEIN YFGM"/>
    <property type="match status" value="1"/>
</dbReference>
<sequence>MAKHLDLEEQEQLDQLRHYWNTWGNLITWVLIVALGAYAAWNGWNYWQRRQGALASALYSELERSADAGDVAHLERVLGDIKDRFGGTAYAAQGALLAAKVLDEKGKAPEARAALAWVADKAPDDGLQAVARLRLASLQTGEKAYDEALKTLSASFPAAFVPLAADRRGDVLLLQGKRTEAAAEFGKAYQGLGADRGDYRRLVAIKLNALGIDPEAGAATAGAAS</sequence>
<keyword evidence="3 9" id="KW-0812">Transmembrane</keyword>
<keyword evidence="2" id="KW-1003">Cell membrane</keyword>